<dbReference type="Proteomes" id="UP000247702">
    <property type="component" value="Unassembled WGS sequence"/>
</dbReference>
<gene>
    <name evidence="2" type="ORF">RclHR1_29130004</name>
</gene>
<evidence type="ECO:0000313" key="3">
    <source>
        <dbReference type="Proteomes" id="UP000247702"/>
    </source>
</evidence>
<dbReference type="Gene3D" id="1.20.58.130">
    <property type="match status" value="1"/>
</dbReference>
<evidence type="ECO:0000256" key="1">
    <source>
        <dbReference type="SAM" id="Coils"/>
    </source>
</evidence>
<evidence type="ECO:0000313" key="2">
    <source>
        <dbReference type="EMBL" id="GBB97107.1"/>
    </source>
</evidence>
<dbReference type="EMBL" id="BEXD01002128">
    <property type="protein sequence ID" value="GBB97107.1"/>
    <property type="molecule type" value="Genomic_DNA"/>
</dbReference>
<reference evidence="2 3" key="1">
    <citation type="submission" date="2017-11" db="EMBL/GenBank/DDBJ databases">
        <title>The genome of Rhizophagus clarus HR1 reveals common genetic basis of auxotrophy among arbuscular mycorrhizal fungi.</title>
        <authorList>
            <person name="Kobayashi Y."/>
        </authorList>
    </citation>
    <scope>NUCLEOTIDE SEQUENCE [LARGE SCALE GENOMIC DNA]</scope>
    <source>
        <strain evidence="2 3">HR1</strain>
    </source>
</reference>
<accession>A0A2Z6R3Z4</accession>
<keyword evidence="1" id="KW-0175">Coiled coil</keyword>
<sequence length="103" mass="12674">MAFWRSHPRQRRTCEEYKAELEEENYHLHSELQTECEQEIQNLNREIKRLENASEEEMVKLKSEISSLKSRLYQAKKNVRDKEKYIFDLKKRLEESEEQVDRL</sequence>
<protein>
    <submittedName>
        <fullName evidence="2">Uncharacterized protein</fullName>
    </submittedName>
</protein>
<comment type="caution">
    <text evidence="2">The sequence shown here is derived from an EMBL/GenBank/DDBJ whole genome shotgun (WGS) entry which is preliminary data.</text>
</comment>
<name>A0A2Z6R3Z4_9GLOM</name>
<dbReference type="AlphaFoldDB" id="A0A2Z6R3Z4"/>
<organism evidence="2 3">
    <name type="scientific">Rhizophagus clarus</name>
    <dbReference type="NCBI Taxonomy" id="94130"/>
    <lineage>
        <taxon>Eukaryota</taxon>
        <taxon>Fungi</taxon>
        <taxon>Fungi incertae sedis</taxon>
        <taxon>Mucoromycota</taxon>
        <taxon>Glomeromycotina</taxon>
        <taxon>Glomeromycetes</taxon>
        <taxon>Glomerales</taxon>
        <taxon>Glomeraceae</taxon>
        <taxon>Rhizophagus</taxon>
    </lineage>
</organism>
<proteinExistence type="predicted"/>
<feature type="coiled-coil region" evidence="1">
    <location>
        <begin position="29"/>
        <end position="99"/>
    </location>
</feature>
<keyword evidence="3" id="KW-1185">Reference proteome</keyword>